<gene>
    <name evidence="7" type="primary">rrtA</name>
    <name evidence="7" type="ORF">IAQ69_12855</name>
</gene>
<name>A0A7T7WI83_9GAMM</name>
<evidence type="ECO:0000313" key="8">
    <source>
        <dbReference type="Proteomes" id="UP000596079"/>
    </source>
</evidence>
<evidence type="ECO:0000256" key="3">
    <source>
        <dbReference type="ARBA" id="ARBA00022989"/>
    </source>
</evidence>
<dbReference type="GO" id="GO:0016020">
    <property type="term" value="C:membrane"/>
    <property type="evidence" value="ECO:0007669"/>
    <property type="project" value="UniProtKB-SubCell"/>
</dbReference>
<accession>A0A7T7WI83</accession>
<evidence type="ECO:0000259" key="6">
    <source>
        <dbReference type="Pfam" id="PF01694"/>
    </source>
</evidence>
<evidence type="ECO:0000256" key="2">
    <source>
        <dbReference type="ARBA" id="ARBA00022692"/>
    </source>
</evidence>
<keyword evidence="3 5" id="KW-1133">Transmembrane helix</keyword>
<dbReference type="InterPro" id="IPR022764">
    <property type="entry name" value="Peptidase_S54_rhomboid_dom"/>
</dbReference>
<proteinExistence type="predicted"/>
<dbReference type="Gene3D" id="1.20.1540.10">
    <property type="entry name" value="Rhomboid-like"/>
    <property type="match status" value="1"/>
</dbReference>
<organism evidence="7 8">
    <name type="scientific">Acinetobacter variabilis</name>
    <dbReference type="NCBI Taxonomy" id="70346"/>
    <lineage>
        <taxon>Bacteria</taxon>
        <taxon>Pseudomonadati</taxon>
        <taxon>Pseudomonadota</taxon>
        <taxon>Gammaproteobacteria</taxon>
        <taxon>Moraxellales</taxon>
        <taxon>Moraxellaceae</taxon>
        <taxon>Acinetobacter</taxon>
    </lineage>
</organism>
<dbReference type="EC" id="3.4.21.-" evidence="7"/>
<dbReference type="GO" id="GO:0004252">
    <property type="term" value="F:serine-type endopeptidase activity"/>
    <property type="evidence" value="ECO:0007669"/>
    <property type="project" value="InterPro"/>
</dbReference>
<feature type="transmembrane region" description="Helical" evidence="5">
    <location>
        <begin position="76"/>
        <end position="98"/>
    </location>
</feature>
<sequence>MQDQHLRRKIIFLAAFVSLSASLQIFNDAFIYWQESLLGEFWRLWTAHWVHVGWAHYFLNILAFICLPFIFPRASVWHFVSILLILPPLISLSFYFFLPNIEAYAGLSGVLHGAYVAVACVHLLYQRERGFAVMVLFLIFAKLIWENTIGNQETAQLIGSPVLVEAHLLGVIWGVVVALLYILGNYVQDS</sequence>
<evidence type="ECO:0000256" key="4">
    <source>
        <dbReference type="ARBA" id="ARBA00023136"/>
    </source>
</evidence>
<feature type="domain" description="Peptidase S54 rhomboid" evidence="6">
    <location>
        <begin position="39"/>
        <end position="181"/>
    </location>
</feature>
<feature type="transmembrane region" description="Helical" evidence="5">
    <location>
        <begin position="12"/>
        <end position="33"/>
    </location>
</feature>
<dbReference type="InterPro" id="IPR035952">
    <property type="entry name" value="Rhomboid-like_sf"/>
</dbReference>
<keyword evidence="4 5" id="KW-0472">Membrane</keyword>
<comment type="subcellular location">
    <subcellularLocation>
        <location evidence="1">Membrane</location>
        <topology evidence="1">Multi-pass membrane protein</topology>
    </subcellularLocation>
</comment>
<keyword evidence="2 5" id="KW-0812">Transmembrane</keyword>
<feature type="transmembrane region" description="Helical" evidence="5">
    <location>
        <begin position="104"/>
        <end position="124"/>
    </location>
</feature>
<feature type="transmembrane region" description="Helical" evidence="5">
    <location>
        <begin position="131"/>
        <end position="148"/>
    </location>
</feature>
<dbReference type="GeneID" id="89664963"/>
<dbReference type="Pfam" id="PF01694">
    <property type="entry name" value="Rhomboid"/>
    <property type="match status" value="1"/>
</dbReference>
<feature type="transmembrane region" description="Helical" evidence="5">
    <location>
        <begin position="168"/>
        <end position="187"/>
    </location>
</feature>
<dbReference type="RefSeq" id="WP_180011205.1">
    <property type="nucleotide sequence ID" value="NZ_CP060811.1"/>
</dbReference>
<dbReference type="EMBL" id="CP060811">
    <property type="protein sequence ID" value="QQN87713.1"/>
    <property type="molecule type" value="Genomic_DNA"/>
</dbReference>
<dbReference type="SUPFAM" id="SSF144091">
    <property type="entry name" value="Rhomboid-like"/>
    <property type="match status" value="1"/>
</dbReference>
<keyword evidence="7" id="KW-0378">Hydrolase</keyword>
<evidence type="ECO:0000256" key="1">
    <source>
        <dbReference type="ARBA" id="ARBA00004141"/>
    </source>
</evidence>
<dbReference type="AlphaFoldDB" id="A0A7T7WI83"/>
<feature type="transmembrane region" description="Helical" evidence="5">
    <location>
        <begin position="53"/>
        <end position="71"/>
    </location>
</feature>
<evidence type="ECO:0000256" key="5">
    <source>
        <dbReference type="SAM" id="Phobius"/>
    </source>
</evidence>
<evidence type="ECO:0000313" key="7">
    <source>
        <dbReference type="EMBL" id="QQN87713.1"/>
    </source>
</evidence>
<dbReference type="InterPro" id="IPR023826">
    <property type="entry name" value="Rhom-like_SP_proteobac"/>
</dbReference>
<reference evidence="7 8" key="1">
    <citation type="submission" date="2020-08" db="EMBL/GenBank/DDBJ databases">
        <title>Emergence of ISAba1-mediated novel tet(X) in Acinetobacter variabilis from a chicken farm.</title>
        <authorList>
            <person name="Peng K."/>
            <person name="Li R."/>
        </authorList>
    </citation>
    <scope>NUCLEOTIDE SEQUENCE [LARGE SCALE GENOMIC DNA]</scope>
    <source>
        <strain evidence="7 8">XM9F202-2</strain>
    </source>
</reference>
<dbReference type="Proteomes" id="UP000596079">
    <property type="component" value="Chromosome"/>
</dbReference>
<dbReference type="NCBIfam" id="TIGR03902">
    <property type="entry name" value="rhom_GG_sort"/>
    <property type="match status" value="1"/>
</dbReference>
<protein>
    <submittedName>
        <fullName evidence="7">Rhombosortase</fullName>
        <ecNumber evidence="7">3.4.21.-</ecNumber>
    </submittedName>
</protein>